<reference evidence="1" key="1">
    <citation type="submission" date="2014-07" db="EMBL/GenBank/DDBJ databases">
        <authorList>
            <person name="Martin A.A"/>
            <person name="De Silva N."/>
        </authorList>
    </citation>
    <scope>NUCLEOTIDE SEQUENCE</scope>
</reference>
<evidence type="ECO:0000313" key="2">
    <source>
        <dbReference type="WBParaSite" id="SVE_1303400.1"/>
    </source>
</evidence>
<protein>
    <submittedName>
        <fullName evidence="2">Conserved domain protein</fullName>
    </submittedName>
</protein>
<dbReference type="WBParaSite" id="SVE_1303400.1">
    <property type="protein sequence ID" value="SVE_1303400.1"/>
    <property type="gene ID" value="SVE_1303400"/>
</dbReference>
<organism evidence="1 2">
    <name type="scientific">Strongyloides venezuelensis</name>
    <name type="common">Threadworm</name>
    <dbReference type="NCBI Taxonomy" id="75913"/>
    <lineage>
        <taxon>Eukaryota</taxon>
        <taxon>Metazoa</taxon>
        <taxon>Ecdysozoa</taxon>
        <taxon>Nematoda</taxon>
        <taxon>Chromadorea</taxon>
        <taxon>Rhabditida</taxon>
        <taxon>Tylenchina</taxon>
        <taxon>Panagrolaimomorpha</taxon>
        <taxon>Strongyloidoidea</taxon>
        <taxon>Strongyloididae</taxon>
        <taxon>Strongyloides</taxon>
    </lineage>
</organism>
<sequence>MALPGSFTVKQLNTLKAKTMFMHEDKRNEYVFENIPQVLKSELVEFVVESGKVEVEWNEMINFLERRVSL</sequence>
<evidence type="ECO:0000313" key="1">
    <source>
        <dbReference type="Proteomes" id="UP000035680"/>
    </source>
</evidence>
<proteinExistence type="predicted"/>
<dbReference type="Proteomes" id="UP000035680">
    <property type="component" value="Unassembled WGS sequence"/>
</dbReference>
<name>A0A0K0FRX6_STRVS</name>
<dbReference type="AlphaFoldDB" id="A0A0K0FRX6"/>
<accession>A0A0K0FRX6</accession>
<keyword evidence="1" id="KW-1185">Reference proteome</keyword>
<reference evidence="2" key="2">
    <citation type="submission" date="2015-08" db="UniProtKB">
        <authorList>
            <consortium name="WormBaseParasite"/>
        </authorList>
    </citation>
    <scope>IDENTIFICATION</scope>
</reference>